<dbReference type="Proteomes" id="UP001152798">
    <property type="component" value="Chromosome 7"/>
</dbReference>
<evidence type="ECO:0000256" key="8">
    <source>
        <dbReference type="ARBA" id="ARBA00023315"/>
    </source>
</evidence>
<dbReference type="GO" id="GO:0045202">
    <property type="term" value="C:synapse"/>
    <property type="evidence" value="ECO:0007669"/>
    <property type="project" value="GOC"/>
</dbReference>
<dbReference type="SUPFAM" id="SSF52777">
    <property type="entry name" value="CoA-dependent acyltransferases"/>
    <property type="match status" value="2"/>
</dbReference>
<dbReference type="GO" id="GO:0016406">
    <property type="term" value="F:carnitine O-acyltransferase activity"/>
    <property type="evidence" value="ECO:0007669"/>
    <property type="project" value="UniProtKB-ARBA"/>
</dbReference>
<dbReference type="PANTHER" id="PTHR22589">
    <property type="entry name" value="CARNITINE O-ACYLTRANSFERASE"/>
    <property type="match status" value="1"/>
</dbReference>
<evidence type="ECO:0000259" key="13">
    <source>
        <dbReference type="Pfam" id="PF00755"/>
    </source>
</evidence>
<dbReference type="GO" id="GO:0008292">
    <property type="term" value="P:acetylcholine biosynthetic process"/>
    <property type="evidence" value="ECO:0007669"/>
    <property type="project" value="TreeGrafter"/>
</dbReference>
<protein>
    <recommendedName>
        <fullName evidence="10">Choline O-acetyltransferase</fullName>
        <ecNumber evidence="9">2.3.1.6</ecNumber>
    </recommendedName>
</protein>
<evidence type="ECO:0000256" key="3">
    <source>
        <dbReference type="ARBA" id="ARBA00022448"/>
    </source>
</evidence>
<dbReference type="GO" id="GO:0006631">
    <property type="term" value="P:fatty acid metabolic process"/>
    <property type="evidence" value="ECO:0007669"/>
    <property type="project" value="UniProtKB-KW"/>
</dbReference>
<organism evidence="14 15">
    <name type="scientific">Nezara viridula</name>
    <name type="common">Southern green stink bug</name>
    <name type="synonym">Cimex viridulus</name>
    <dbReference type="NCBI Taxonomy" id="85310"/>
    <lineage>
        <taxon>Eukaryota</taxon>
        <taxon>Metazoa</taxon>
        <taxon>Ecdysozoa</taxon>
        <taxon>Arthropoda</taxon>
        <taxon>Hexapoda</taxon>
        <taxon>Insecta</taxon>
        <taxon>Pterygota</taxon>
        <taxon>Neoptera</taxon>
        <taxon>Paraneoptera</taxon>
        <taxon>Hemiptera</taxon>
        <taxon>Heteroptera</taxon>
        <taxon>Panheteroptera</taxon>
        <taxon>Pentatomomorpha</taxon>
        <taxon>Pentatomoidea</taxon>
        <taxon>Pentatomidae</taxon>
        <taxon>Pentatominae</taxon>
        <taxon>Nezara</taxon>
    </lineage>
</organism>
<evidence type="ECO:0000313" key="15">
    <source>
        <dbReference type="Proteomes" id="UP001152798"/>
    </source>
</evidence>
<keyword evidence="8" id="KW-0012">Acyltransferase</keyword>
<proteinExistence type="inferred from homology"/>
<dbReference type="GO" id="GO:0005737">
    <property type="term" value="C:cytoplasm"/>
    <property type="evidence" value="ECO:0007669"/>
    <property type="project" value="TreeGrafter"/>
</dbReference>
<dbReference type="InterPro" id="IPR000542">
    <property type="entry name" value="Carn_acyl_trans"/>
</dbReference>
<dbReference type="EC" id="2.3.1.6" evidence="9"/>
<dbReference type="Gene3D" id="3.30.559.70">
    <property type="entry name" value="Choline/Carnitine o-acyltransferase, domain 2"/>
    <property type="match status" value="1"/>
</dbReference>
<evidence type="ECO:0000256" key="6">
    <source>
        <dbReference type="ARBA" id="ARBA00022979"/>
    </source>
</evidence>
<keyword evidence="7" id="KW-0443">Lipid metabolism</keyword>
<comment type="similarity">
    <text evidence="2">Belongs to the carnitine/choline acetyltransferase family.</text>
</comment>
<feature type="domain" description="Choline/carnitine acyltransferase" evidence="13">
    <location>
        <begin position="2"/>
        <end position="521"/>
    </location>
</feature>
<evidence type="ECO:0000256" key="11">
    <source>
        <dbReference type="ARBA" id="ARBA00048999"/>
    </source>
</evidence>
<evidence type="ECO:0000256" key="10">
    <source>
        <dbReference type="ARBA" id="ARBA00040495"/>
    </source>
</evidence>
<evidence type="ECO:0000256" key="9">
    <source>
        <dbReference type="ARBA" id="ARBA00039091"/>
    </source>
</evidence>
<evidence type="ECO:0000256" key="5">
    <source>
        <dbReference type="ARBA" id="ARBA00022832"/>
    </source>
</evidence>
<dbReference type="InterPro" id="IPR023213">
    <property type="entry name" value="CAT-like_dom_sf"/>
</dbReference>
<evidence type="ECO:0000313" key="14">
    <source>
        <dbReference type="EMBL" id="CAH1407824.1"/>
    </source>
</evidence>
<name>A0A9P0HTD7_NEZVI</name>
<comment type="catalytic activity">
    <reaction evidence="11">
        <text>4,8-dimethylnonanoyl-CoA + (R)-carnitine = O-4,8-dimethylnonanoyl-(R)-carnitine + CoA</text>
        <dbReference type="Rhea" id="RHEA:44860"/>
        <dbReference type="ChEBI" id="CHEBI:16347"/>
        <dbReference type="ChEBI" id="CHEBI:57287"/>
        <dbReference type="ChEBI" id="CHEBI:77061"/>
        <dbReference type="ChEBI" id="CHEBI:84654"/>
    </reaction>
</comment>
<dbReference type="AlphaFoldDB" id="A0A9P0HTD7"/>
<keyword evidence="4" id="KW-0808">Transferase</keyword>
<dbReference type="InterPro" id="IPR039551">
    <property type="entry name" value="Cho/carn_acyl_trans"/>
</dbReference>
<dbReference type="GO" id="GO:0043005">
    <property type="term" value="C:neuron projection"/>
    <property type="evidence" value="ECO:0007669"/>
    <property type="project" value="TreeGrafter"/>
</dbReference>
<accession>A0A9P0HTD7</accession>
<dbReference type="PANTHER" id="PTHR22589:SF14">
    <property type="entry name" value="CHOLINE O-ACETYLTRANSFERASE"/>
    <property type="match status" value="1"/>
</dbReference>
<keyword evidence="5" id="KW-0276">Fatty acid metabolism</keyword>
<comment type="pathway">
    <text evidence="1">Lipid metabolism; fatty acid beta-oxidation.</text>
</comment>
<sequence length="534" mass="60570">MGRYLDNLRPLVDEETFEATRRIVNEFVEPDGPGPTIQRALLGRREAMDNWAYTWWLKDMYLAVPLPLPINSNPGMVFPPRQFRGFSDIARYAARITMGLSSYKERLDRKEIEVERATSREKGQPLCMAQYYRLMTSYRVPGNPSDSLISTEPDGPNPNQHVIVACRNKFYAVHLRKDGKILTEEEVAGHMLAILDTGTDTTAPALGLLTSTQRHFWAENRESLLGYEENRNSLELIENSLALVCLDHHPLGEEFCRKDGVNGLCYEHSTSEAVALINVLETIIDTCNNISSNEVIPCTIALQELTWIAPNQLTRAINEAARSIDNLIEDFDYYVYHFDGYGKRFIKSCKVSPDAYVQMALQLAYYKLYGKLTATYESASTRRFRLGRVDCIRSATWEALQWAEEKLALFDAAMKKQTEIMVDNIMGQGIDIHLLGLREQAKLIGRLPDLFQDKSYKILNHFGLSTSQVATKIGFMGYGPVVPDGYGASYNIHEDSVIFCLSAFYSSEQTSTSRFAQSLEESFNTMQTLLQIRL</sequence>
<dbReference type="GO" id="GO:0004102">
    <property type="term" value="F:choline O-acetyltransferase activity"/>
    <property type="evidence" value="ECO:0007669"/>
    <property type="project" value="UniProtKB-EC"/>
</dbReference>
<dbReference type="Pfam" id="PF00755">
    <property type="entry name" value="Carn_acyltransf"/>
    <property type="match status" value="1"/>
</dbReference>
<evidence type="ECO:0000256" key="12">
    <source>
        <dbReference type="PIRSR" id="PIRSR600542-1"/>
    </source>
</evidence>
<dbReference type="Gene3D" id="3.30.559.10">
    <property type="entry name" value="Chloramphenicol acetyltransferase-like domain"/>
    <property type="match status" value="1"/>
</dbReference>
<evidence type="ECO:0000256" key="2">
    <source>
        <dbReference type="ARBA" id="ARBA00005232"/>
    </source>
</evidence>
<dbReference type="GO" id="GO:0007274">
    <property type="term" value="P:neuromuscular synaptic transmission"/>
    <property type="evidence" value="ECO:0007669"/>
    <property type="project" value="TreeGrafter"/>
</dbReference>
<evidence type="ECO:0000256" key="7">
    <source>
        <dbReference type="ARBA" id="ARBA00023098"/>
    </source>
</evidence>
<dbReference type="EMBL" id="OV725083">
    <property type="protein sequence ID" value="CAH1407824.1"/>
    <property type="molecule type" value="Genomic_DNA"/>
</dbReference>
<dbReference type="Gene3D" id="1.10.275.20">
    <property type="entry name" value="Choline/Carnitine o-acyltransferase"/>
    <property type="match status" value="1"/>
</dbReference>
<reference evidence="14" key="1">
    <citation type="submission" date="2022-01" db="EMBL/GenBank/DDBJ databases">
        <authorList>
            <person name="King R."/>
        </authorList>
    </citation>
    <scope>NUCLEOTIDE SEQUENCE</scope>
</reference>
<dbReference type="InterPro" id="IPR042572">
    <property type="entry name" value="Carn_acyl_trans_N"/>
</dbReference>
<keyword evidence="15" id="KW-1185">Reference proteome</keyword>
<feature type="active site" description="Proton acceptor" evidence="12">
    <location>
        <position position="268"/>
    </location>
</feature>
<evidence type="ECO:0000256" key="4">
    <source>
        <dbReference type="ARBA" id="ARBA00022679"/>
    </source>
</evidence>
<keyword evidence="6" id="KW-0530">Neurotransmitter biosynthesis</keyword>
<dbReference type="InterPro" id="IPR042231">
    <property type="entry name" value="Cho/carn_acyl_trans_2"/>
</dbReference>
<dbReference type="OrthoDB" id="240216at2759"/>
<evidence type="ECO:0000256" key="1">
    <source>
        <dbReference type="ARBA" id="ARBA00005005"/>
    </source>
</evidence>
<gene>
    <name evidence="14" type="ORF">NEZAVI_LOCUS15457</name>
</gene>
<keyword evidence="3" id="KW-0813">Transport</keyword>